<dbReference type="GO" id="GO:0042910">
    <property type="term" value="F:xenobiotic transmembrane transporter activity"/>
    <property type="evidence" value="ECO:0007669"/>
    <property type="project" value="TreeGrafter"/>
</dbReference>
<evidence type="ECO:0000256" key="1">
    <source>
        <dbReference type="ARBA" id="ARBA00004651"/>
    </source>
</evidence>
<dbReference type="GO" id="GO:0008324">
    <property type="term" value="F:monoatomic cation transmembrane transporter activity"/>
    <property type="evidence" value="ECO:0007669"/>
    <property type="project" value="InterPro"/>
</dbReference>
<gene>
    <name evidence="10" type="ORF">AN936_23135</name>
</gene>
<evidence type="ECO:0000256" key="7">
    <source>
        <dbReference type="ARBA" id="ARBA00023136"/>
    </source>
</evidence>
<geneLocation type="plasmid" evidence="10 11">
    <name>1</name>
</geneLocation>
<dbReference type="InterPro" id="IPR027463">
    <property type="entry name" value="AcrB_DN_DC_subdom"/>
</dbReference>
<evidence type="ECO:0000256" key="9">
    <source>
        <dbReference type="SAM" id="Phobius"/>
    </source>
</evidence>
<keyword evidence="3" id="KW-0813">Transport</keyword>
<dbReference type="Gene3D" id="1.20.1640.10">
    <property type="entry name" value="Multidrug efflux transporter AcrB transmembrane domain"/>
    <property type="match status" value="3"/>
</dbReference>
<feature type="region of interest" description="Disordered" evidence="8">
    <location>
        <begin position="1"/>
        <end position="20"/>
    </location>
</feature>
<evidence type="ECO:0000313" key="10">
    <source>
        <dbReference type="EMBL" id="ALH83047.1"/>
    </source>
</evidence>
<dbReference type="PRINTS" id="PR00702">
    <property type="entry name" value="ACRIFLAVINRP"/>
</dbReference>
<feature type="transmembrane region" description="Helical" evidence="9">
    <location>
        <begin position="948"/>
        <end position="970"/>
    </location>
</feature>
<dbReference type="NCBIfam" id="TIGR00914">
    <property type="entry name" value="2A0601"/>
    <property type="match status" value="1"/>
</dbReference>
<feature type="transmembrane region" description="Helical" evidence="9">
    <location>
        <begin position="1019"/>
        <end position="1039"/>
    </location>
</feature>
<evidence type="ECO:0000313" key="11">
    <source>
        <dbReference type="Proteomes" id="UP000058074"/>
    </source>
</evidence>
<dbReference type="SUPFAM" id="SSF82714">
    <property type="entry name" value="Multidrug efflux transporter AcrB TolC docking domain, DN and DC subdomains"/>
    <property type="match status" value="2"/>
</dbReference>
<feature type="transmembrane region" description="Helical" evidence="9">
    <location>
        <begin position="976"/>
        <end position="998"/>
    </location>
</feature>
<dbReference type="SUPFAM" id="SSF82693">
    <property type="entry name" value="Multidrug efflux transporter AcrB pore domain, PN1, PN2, PC1 and PC2 subdomains"/>
    <property type="match status" value="2"/>
</dbReference>
<dbReference type="Gene3D" id="3.30.70.1440">
    <property type="entry name" value="Multidrug efflux transporter AcrB pore domain"/>
    <property type="match status" value="1"/>
</dbReference>
<feature type="transmembrane region" description="Helical" evidence="9">
    <location>
        <begin position="398"/>
        <end position="422"/>
    </location>
</feature>
<name>A0A0N9USX4_SPHMC</name>
<evidence type="ECO:0000256" key="5">
    <source>
        <dbReference type="ARBA" id="ARBA00022692"/>
    </source>
</evidence>
<dbReference type="EMBL" id="CP012701">
    <property type="protein sequence ID" value="ALH83047.1"/>
    <property type="molecule type" value="Genomic_DNA"/>
</dbReference>
<dbReference type="InterPro" id="IPR001036">
    <property type="entry name" value="Acrflvin-R"/>
</dbReference>
<feature type="transmembrane region" description="Helical" evidence="9">
    <location>
        <begin position="587"/>
        <end position="606"/>
    </location>
</feature>
<keyword evidence="10" id="KW-0614">Plasmid</keyword>
<dbReference type="AlphaFoldDB" id="A0A0N9USX4"/>
<keyword evidence="6 9" id="KW-1133">Transmembrane helix</keyword>
<comment type="similarity">
    <text evidence="2">Belongs to the resistance-nodulation-cell division (RND) (TC 2.A.6) family.</text>
</comment>
<feature type="transmembrane region" description="Helical" evidence="9">
    <location>
        <begin position="531"/>
        <end position="554"/>
    </location>
</feature>
<dbReference type="Gene3D" id="3.30.2090.10">
    <property type="entry name" value="Multidrug efflux transporter AcrB TolC docking domain, DN and DC subdomains"/>
    <property type="match status" value="2"/>
</dbReference>
<dbReference type="Gene3D" id="3.30.70.1430">
    <property type="entry name" value="Multidrug efflux transporter AcrB pore domain"/>
    <property type="match status" value="2"/>
</dbReference>
<dbReference type="Gene3D" id="3.30.70.1320">
    <property type="entry name" value="Multidrug efflux transporter AcrB pore domain like"/>
    <property type="match status" value="1"/>
</dbReference>
<dbReference type="GO" id="GO:0005886">
    <property type="term" value="C:plasma membrane"/>
    <property type="evidence" value="ECO:0007669"/>
    <property type="project" value="UniProtKB-SubCell"/>
</dbReference>
<feature type="transmembrane region" description="Helical" evidence="9">
    <location>
        <begin position="442"/>
        <end position="461"/>
    </location>
</feature>
<dbReference type="PANTHER" id="PTHR32063:SF24">
    <property type="entry name" value="CATION EFFLUX SYSTEM (ACRB_ACRD_ACRF FAMILY)"/>
    <property type="match status" value="1"/>
</dbReference>
<keyword evidence="7 9" id="KW-0472">Membrane</keyword>
<dbReference type="InterPro" id="IPR004763">
    <property type="entry name" value="CusA-like"/>
</dbReference>
<organism evidence="10 11">
    <name type="scientific">Sphingopyxis macrogoltabida</name>
    <name type="common">Sphingomonas macrogoltabidus</name>
    <dbReference type="NCBI Taxonomy" id="33050"/>
    <lineage>
        <taxon>Bacteria</taxon>
        <taxon>Pseudomonadati</taxon>
        <taxon>Pseudomonadota</taxon>
        <taxon>Alphaproteobacteria</taxon>
        <taxon>Sphingomonadales</taxon>
        <taxon>Sphingomonadaceae</taxon>
        <taxon>Sphingopyxis</taxon>
    </lineage>
</organism>
<accession>A0A0N9USX4</accession>
<dbReference type="PANTHER" id="PTHR32063">
    <property type="match status" value="1"/>
</dbReference>
<dbReference type="PATRIC" id="fig|33050.5.peg.4679"/>
<evidence type="ECO:0000256" key="3">
    <source>
        <dbReference type="ARBA" id="ARBA00022448"/>
    </source>
</evidence>
<keyword evidence="5 9" id="KW-0812">Transmembrane</keyword>
<feature type="transmembrane region" description="Helical" evidence="9">
    <location>
        <begin position="922"/>
        <end position="941"/>
    </location>
</feature>
<keyword evidence="4" id="KW-1003">Cell membrane</keyword>
<evidence type="ECO:0000256" key="4">
    <source>
        <dbReference type="ARBA" id="ARBA00022475"/>
    </source>
</evidence>
<dbReference type="Pfam" id="PF00873">
    <property type="entry name" value="ACR_tran"/>
    <property type="match status" value="1"/>
</dbReference>
<feature type="transmembrane region" description="Helical" evidence="9">
    <location>
        <begin position="1051"/>
        <end position="1078"/>
    </location>
</feature>
<comment type="subcellular location">
    <subcellularLocation>
        <location evidence="1">Cell membrane</location>
        <topology evidence="1">Multi-pass membrane protein</topology>
    </subcellularLocation>
</comment>
<evidence type="ECO:0000256" key="2">
    <source>
        <dbReference type="ARBA" id="ARBA00010942"/>
    </source>
</evidence>
<evidence type="ECO:0000256" key="6">
    <source>
        <dbReference type="ARBA" id="ARBA00022989"/>
    </source>
</evidence>
<evidence type="ECO:0000256" key="8">
    <source>
        <dbReference type="SAM" id="MobiDB-lite"/>
    </source>
</evidence>
<dbReference type="KEGG" id="smag:AN936_23135"/>
<dbReference type="Proteomes" id="UP000058074">
    <property type="component" value="Plasmid 1"/>
</dbReference>
<sequence>MGIDQTTAPSHEDSPNHGNDGGHGVIGMVLDIAVRFRWGIIVLTILAAIYGAFNLVRLPIDAVPDITNTQVQINTSAPALSPSQVETQVTFPIETGLAGIEGLEMTRSISRNGFSQVTAIFEEGTDIYFARSQVNERLAPIGASLPEGAEPTMGPISTGLGEVLMYTIEYEHPGGKDAATGGRTGWQSDGSFITERGDRLDSEVAKAAYLRTVQDWVVAPLMRSIDGVAGVDSIGGFEKQYLVQPDPARLTGYGLSFNSLIKALEAANLAAGANFVDRAGEALLVRVDARLDGVEAIKEAVVATREGVPIRIGDVADVAIGGDLRTGAASLNGEEAVVGTVLMRAGENSRTVAANSATRLEEVRASLPEGVVAEIVYNRSSLVDATIATVEKNLLEGALLVIAVLFLLLGNIRAAIITALVIPFSMLLAAVGMNRLGVSGNLMSLGALDFGLIVDGAVIIVENSVARLAARQHREGRLLTLGERLTETRLAAQEMIKPTVYGQAIIFLVFAPLLTFTGVEGKTFSPMAITMMLALASAFVLSLTFVPAMIAVLLNKKLTEKEVKPIVWAKERYGPALRKAIARPWPVIGAGAGAFALAAVVFTFLGSEFTPQLDERDLAVQSLRIPSTSLEQSLVMQRQVEDRLAEFPQVALVFSRTGTAEVASDPMPPNASDAYVILKPREEWPDPGLSKDALVTEMESALGGLVGNLYEFSQPIELRFNELIAGVRGDVAVKLYGDDLTALTDAAGEVAGVLREVEGAADVKVQQVTGFPTLDIAFDRPTIARYGLTIEEVAQSVAIALGGRPAGMVFEGDRRFDVVVRLDAATRDDFDQLGALPIMLENGVSIPLRTLADFRVVDGLAEVRREQGRRLVIVSANVRERDLGSFVEEAQEGVAAQVEMPPASFIEWGGQYQNLQAAQARLAIVVPVCFALVLLLLFMALGGWVPALAVFSAIPMALAGGVFALALRGLPFSVSAAVGFIALSGVAVLNGLVMMTAIRQRLDKGMPLEEAIVDGALARIRPVLMTALVASLGFVPMAIATGTGAEVQRPLATVVIGGLITATILTLFVLPAIARLVLGDSDDRRSWRQKWRDGLRSNATQEEQGELGEVT</sequence>
<feature type="transmembrane region" description="Helical" evidence="9">
    <location>
        <begin position="499"/>
        <end position="519"/>
    </location>
</feature>
<dbReference type="SUPFAM" id="SSF82866">
    <property type="entry name" value="Multidrug efflux transporter AcrB transmembrane domain"/>
    <property type="match status" value="2"/>
</dbReference>
<feature type="transmembrane region" description="Helical" evidence="9">
    <location>
        <begin position="36"/>
        <end position="56"/>
    </location>
</feature>
<reference evidence="10 11" key="1">
    <citation type="journal article" date="2015" name="Genome Announc.">
        <title>Complete Genome Sequence of Polypropylene Glycol- and Polyethylene Glycol-Degrading Sphingopyxis macrogoltabida Strain EY-1.</title>
        <authorList>
            <person name="Ohtsubo Y."/>
            <person name="Nagata Y."/>
            <person name="Numata M."/>
            <person name="Tsuchikane K."/>
            <person name="Hosoyama A."/>
            <person name="Yamazoe A."/>
            <person name="Tsuda M."/>
            <person name="Fujita N."/>
            <person name="Kawai F."/>
        </authorList>
    </citation>
    <scope>NUCLEOTIDE SEQUENCE [LARGE SCALE GENOMIC DNA]</scope>
    <source>
        <strain evidence="10 11">EY-1</strain>
        <plasmid evidence="10">1</plasmid>
    </source>
</reference>
<proteinExistence type="inferred from homology"/>
<protein>
    <submittedName>
        <fullName evidence="10">Cation transporter</fullName>
    </submittedName>
</protein>